<gene>
    <name evidence="1" type="ORF">CVO96_08595</name>
</gene>
<evidence type="ECO:0000313" key="1">
    <source>
        <dbReference type="EMBL" id="PNY81432.1"/>
    </source>
</evidence>
<dbReference type="Proteomes" id="UP000236379">
    <property type="component" value="Unassembled WGS sequence"/>
</dbReference>
<comment type="caution">
    <text evidence="1">The sequence shown here is derived from an EMBL/GenBank/DDBJ whole genome shotgun (WGS) entry which is preliminary data.</text>
</comment>
<accession>A0A2K3UY12</accession>
<sequence length="72" mass="8205">MRIVLGLNALGLSLGAVVEIYALDSSRPGMVWHGALRRQTRQQALTEGKSQEVMRCGQDRQSYCTRHYTRRQ</sequence>
<evidence type="ECO:0000313" key="2">
    <source>
        <dbReference type="Proteomes" id="UP000236379"/>
    </source>
</evidence>
<dbReference type="EMBL" id="PPPD01000001">
    <property type="protein sequence ID" value="PNY81432.1"/>
    <property type="molecule type" value="Genomic_DNA"/>
</dbReference>
<name>A0A2K3UY12_9DEIO</name>
<proteinExistence type="predicted"/>
<organism evidence="1 2">
    <name type="scientific">Deinococcus koreensis</name>
    <dbReference type="NCBI Taxonomy" id="2054903"/>
    <lineage>
        <taxon>Bacteria</taxon>
        <taxon>Thermotogati</taxon>
        <taxon>Deinococcota</taxon>
        <taxon>Deinococci</taxon>
        <taxon>Deinococcales</taxon>
        <taxon>Deinococcaceae</taxon>
        <taxon>Deinococcus</taxon>
    </lineage>
</organism>
<reference evidence="1 2" key="1">
    <citation type="submission" date="2018-01" db="EMBL/GenBank/DDBJ databases">
        <title>Deinococcus koreensis sp. nov., a radiation-resistant bacterium isolated from river water.</title>
        <authorList>
            <person name="Choi A."/>
        </authorList>
    </citation>
    <scope>NUCLEOTIDE SEQUENCE [LARGE SCALE GENOMIC DNA]</scope>
    <source>
        <strain evidence="1 2">SJW1-2</strain>
    </source>
</reference>
<dbReference type="AlphaFoldDB" id="A0A2K3UY12"/>
<keyword evidence="2" id="KW-1185">Reference proteome</keyword>
<protein>
    <submittedName>
        <fullName evidence="1">Uncharacterized protein</fullName>
    </submittedName>
</protein>